<feature type="signal peptide" evidence="2">
    <location>
        <begin position="1"/>
        <end position="19"/>
    </location>
</feature>
<dbReference type="NCBIfam" id="TIGR01845">
    <property type="entry name" value="outer_NodT"/>
    <property type="match status" value="1"/>
</dbReference>
<organism evidence="3 4">
    <name type="scientific">Sphingomonas jinjuensis</name>
    <dbReference type="NCBI Taxonomy" id="535907"/>
    <lineage>
        <taxon>Bacteria</taxon>
        <taxon>Pseudomonadati</taxon>
        <taxon>Pseudomonadota</taxon>
        <taxon>Alphaproteobacteria</taxon>
        <taxon>Sphingomonadales</taxon>
        <taxon>Sphingomonadaceae</taxon>
        <taxon>Sphingomonas</taxon>
    </lineage>
</organism>
<keyword evidence="4" id="KW-1185">Reference proteome</keyword>
<dbReference type="PROSITE" id="PS51257">
    <property type="entry name" value="PROKAR_LIPOPROTEIN"/>
    <property type="match status" value="1"/>
</dbReference>
<dbReference type="PANTHER" id="PTHR30203:SF33">
    <property type="entry name" value="BLR4455 PROTEIN"/>
    <property type="match status" value="1"/>
</dbReference>
<gene>
    <name evidence="3" type="ORF">GGQ80_002255</name>
</gene>
<dbReference type="EMBL" id="JACIEV010000006">
    <property type="protein sequence ID" value="MBB4154342.1"/>
    <property type="molecule type" value="Genomic_DNA"/>
</dbReference>
<feature type="chain" id="PRO_5033093275" evidence="2">
    <location>
        <begin position="20"/>
        <end position="461"/>
    </location>
</feature>
<reference evidence="3 4" key="1">
    <citation type="submission" date="2020-08" db="EMBL/GenBank/DDBJ databases">
        <title>Genomic Encyclopedia of Type Strains, Phase IV (KMG-IV): sequencing the most valuable type-strain genomes for metagenomic binning, comparative biology and taxonomic classification.</title>
        <authorList>
            <person name="Goeker M."/>
        </authorList>
    </citation>
    <scope>NUCLEOTIDE SEQUENCE [LARGE SCALE GENOMIC DNA]</scope>
    <source>
        <strain evidence="3 4">YC6723</strain>
    </source>
</reference>
<dbReference type="GO" id="GO:0015562">
    <property type="term" value="F:efflux transmembrane transporter activity"/>
    <property type="evidence" value="ECO:0007669"/>
    <property type="project" value="InterPro"/>
</dbReference>
<dbReference type="SUPFAM" id="SSF56954">
    <property type="entry name" value="Outer membrane efflux proteins (OEP)"/>
    <property type="match status" value="1"/>
</dbReference>
<keyword evidence="2 3" id="KW-0449">Lipoprotein</keyword>
<evidence type="ECO:0000313" key="3">
    <source>
        <dbReference type="EMBL" id="MBB4154342.1"/>
    </source>
</evidence>
<evidence type="ECO:0000256" key="2">
    <source>
        <dbReference type="RuleBase" id="RU362097"/>
    </source>
</evidence>
<dbReference type="RefSeq" id="WP_183984802.1">
    <property type="nucleotide sequence ID" value="NZ_JACIEV010000006.1"/>
</dbReference>
<dbReference type="Proteomes" id="UP000529795">
    <property type="component" value="Unassembled WGS sequence"/>
</dbReference>
<sequence length="461" mass="48514">MRRVVALAAVLALAGCVGPRPVPPATTAVVPPPAWRTQLGSGAPVTTGWWQAFGDPVLPGLIERALAGNPDLGAAIARVEEARAAERLARANRAPLISVGVPTTEGQTVSPFGTPSTALGVQPLFQASYDLDLFGRLRALNRATRAQALASEGARDTVRLAIAAQVATGYISLRALDQRLAIARETLAARAEALRIARRRAETGYTSNLELRQAEGEYRATEQLVPAAELAVARQENALSLLMGDNPGPIPRGLPLDRFVVPVVPNGLPADLLRRRPDLYQAEQTLVAADRSLDSARAALLPGLSLTGSAGVVLSTALANPIGVFSIGGSILSPLFDGGRLRAQASAATARRDQAAFAYRRAALTAFREVDDNLAGVLRSGQQAAALEAQRQALAGALRNASNRYRAGYSSYIDQLDAQRGLLTAELTLVQARADRLNAFVQLYQALGGGWSPADVAAVTR</sequence>
<comment type="subcellular location">
    <subcellularLocation>
        <location evidence="2">Cell membrane</location>
        <topology evidence="2">Lipid-anchor</topology>
    </subcellularLocation>
</comment>
<dbReference type="InterPro" id="IPR003423">
    <property type="entry name" value="OMP_efflux"/>
</dbReference>
<dbReference type="PANTHER" id="PTHR30203">
    <property type="entry name" value="OUTER MEMBRANE CATION EFFLUX PROTEIN"/>
    <property type="match status" value="1"/>
</dbReference>
<accession>A0A840FCH2</accession>
<evidence type="ECO:0000313" key="4">
    <source>
        <dbReference type="Proteomes" id="UP000529795"/>
    </source>
</evidence>
<dbReference type="AlphaFoldDB" id="A0A840FCH2"/>
<proteinExistence type="inferred from homology"/>
<keyword evidence="2" id="KW-0564">Palmitate</keyword>
<evidence type="ECO:0000256" key="1">
    <source>
        <dbReference type="ARBA" id="ARBA00007613"/>
    </source>
</evidence>
<dbReference type="Gene3D" id="1.20.1600.10">
    <property type="entry name" value="Outer membrane efflux proteins (OEP)"/>
    <property type="match status" value="1"/>
</dbReference>
<protein>
    <submittedName>
        <fullName evidence="3">NodT family efflux transporter outer membrane factor (OMF) lipoprotein</fullName>
    </submittedName>
</protein>
<comment type="caution">
    <text evidence="3">The sequence shown here is derived from an EMBL/GenBank/DDBJ whole genome shotgun (WGS) entry which is preliminary data.</text>
</comment>
<keyword evidence="2" id="KW-0732">Signal</keyword>
<dbReference type="GO" id="GO:0005886">
    <property type="term" value="C:plasma membrane"/>
    <property type="evidence" value="ECO:0007669"/>
    <property type="project" value="UniProtKB-SubCell"/>
</dbReference>
<dbReference type="InterPro" id="IPR010131">
    <property type="entry name" value="MdtP/NodT-like"/>
</dbReference>
<dbReference type="Gene3D" id="2.20.200.10">
    <property type="entry name" value="Outer membrane efflux proteins (OEP)"/>
    <property type="match status" value="1"/>
</dbReference>
<keyword evidence="2" id="KW-0812">Transmembrane</keyword>
<comment type="similarity">
    <text evidence="1 2">Belongs to the outer membrane factor (OMF) (TC 1.B.17) family.</text>
</comment>
<keyword evidence="2" id="KW-0472">Membrane</keyword>
<dbReference type="Pfam" id="PF02321">
    <property type="entry name" value="OEP"/>
    <property type="match status" value="2"/>
</dbReference>
<name>A0A840FCH2_9SPHN</name>
<keyword evidence="2" id="KW-1134">Transmembrane beta strand</keyword>